<sequence>MLSLPTSIVSIPSFSRVVLFIIPSPVSLLVVSLVRAGQFILGRYQNEAGHLSVILTMPTVRVPVIPSASLLSLLSFCNSRLVFQSLLFESPDVFGHLLI</sequence>
<feature type="transmembrane region" description="Helical" evidence="1">
    <location>
        <begin position="14"/>
        <end position="34"/>
    </location>
</feature>
<reference evidence="2" key="1">
    <citation type="submission" date="2021-05" db="EMBL/GenBank/DDBJ databases">
        <authorList>
            <person name="Alioto T."/>
            <person name="Alioto T."/>
            <person name="Gomez Garrido J."/>
        </authorList>
    </citation>
    <scope>NUCLEOTIDE SEQUENCE</scope>
</reference>
<keyword evidence="1" id="KW-1133">Transmembrane helix</keyword>
<name>A0A8D9F6P4_9HEMI</name>
<dbReference type="AlphaFoldDB" id="A0A8D9F6P4"/>
<proteinExistence type="predicted"/>
<accession>A0A8D9F6P4</accession>
<organism evidence="2">
    <name type="scientific">Cacopsylla melanoneura</name>
    <dbReference type="NCBI Taxonomy" id="428564"/>
    <lineage>
        <taxon>Eukaryota</taxon>
        <taxon>Metazoa</taxon>
        <taxon>Ecdysozoa</taxon>
        <taxon>Arthropoda</taxon>
        <taxon>Hexapoda</taxon>
        <taxon>Insecta</taxon>
        <taxon>Pterygota</taxon>
        <taxon>Neoptera</taxon>
        <taxon>Paraneoptera</taxon>
        <taxon>Hemiptera</taxon>
        <taxon>Sternorrhyncha</taxon>
        <taxon>Psylloidea</taxon>
        <taxon>Psyllidae</taxon>
        <taxon>Psyllinae</taxon>
        <taxon>Cacopsylla</taxon>
    </lineage>
</organism>
<dbReference type="EMBL" id="HBUF01611945">
    <property type="protein sequence ID" value="CAG6778932.1"/>
    <property type="molecule type" value="Transcribed_RNA"/>
</dbReference>
<protein>
    <submittedName>
        <fullName evidence="2">Uncharacterized protein</fullName>
    </submittedName>
</protein>
<keyword evidence="1" id="KW-0812">Transmembrane</keyword>
<evidence type="ECO:0000313" key="2">
    <source>
        <dbReference type="EMBL" id="CAG6778932.1"/>
    </source>
</evidence>
<keyword evidence="1" id="KW-0472">Membrane</keyword>
<evidence type="ECO:0000256" key="1">
    <source>
        <dbReference type="SAM" id="Phobius"/>
    </source>
</evidence>